<dbReference type="PROSITE" id="PS51071">
    <property type="entry name" value="HTH_RPIR"/>
    <property type="match status" value="1"/>
</dbReference>
<dbReference type="Proteomes" id="UP001228376">
    <property type="component" value="Unassembled WGS sequence"/>
</dbReference>
<proteinExistence type="predicted"/>
<gene>
    <name evidence="2" type="ORF">P5G51_015285</name>
</gene>
<keyword evidence="3" id="KW-1185">Reference proteome</keyword>
<dbReference type="Gene3D" id="1.10.10.10">
    <property type="entry name" value="Winged helix-like DNA-binding domain superfamily/Winged helix DNA-binding domain"/>
    <property type="match status" value="1"/>
</dbReference>
<dbReference type="InterPro" id="IPR036388">
    <property type="entry name" value="WH-like_DNA-bd_sf"/>
</dbReference>
<evidence type="ECO:0000313" key="2">
    <source>
        <dbReference type="EMBL" id="MDY0406545.1"/>
    </source>
</evidence>
<dbReference type="InterPro" id="IPR000281">
    <property type="entry name" value="HTH_RpiR"/>
</dbReference>
<dbReference type="RefSeq" id="WP_320384981.1">
    <property type="nucleotide sequence ID" value="NZ_JAROCA020000002.1"/>
</dbReference>
<sequence length="60" mass="6935">MDLENRIQKYNSLLTDNDRKIMAYILSHKSSTIHQSITELSKEVKVSPARHNKVLQKIAV</sequence>
<protein>
    <recommendedName>
        <fullName evidence="1">HTH rpiR-type domain-containing protein</fullName>
    </recommendedName>
</protein>
<feature type="domain" description="HTH rpiR-type" evidence="1">
    <location>
        <begin position="1"/>
        <end position="60"/>
    </location>
</feature>
<name>A0ABU5CJR3_9BACI</name>
<comment type="caution">
    <text evidence="2">The sequence shown here is derived from an EMBL/GenBank/DDBJ whole genome shotgun (WGS) entry which is preliminary data.</text>
</comment>
<dbReference type="EMBL" id="JAROCA020000002">
    <property type="protein sequence ID" value="MDY0406545.1"/>
    <property type="molecule type" value="Genomic_DNA"/>
</dbReference>
<dbReference type="SUPFAM" id="SSF46689">
    <property type="entry name" value="Homeodomain-like"/>
    <property type="match status" value="1"/>
</dbReference>
<dbReference type="Pfam" id="PF01418">
    <property type="entry name" value="HTH_6"/>
    <property type="match status" value="1"/>
</dbReference>
<dbReference type="InterPro" id="IPR009057">
    <property type="entry name" value="Homeodomain-like_sf"/>
</dbReference>
<evidence type="ECO:0000313" key="3">
    <source>
        <dbReference type="Proteomes" id="UP001228376"/>
    </source>
</evidence>
<reference evidence="2 3" key="1">
    <citation type="submission" date="2023-10" db="EMBL/GenBank/DDBJ databases">
        <title>179-bfca-hs.</title>
        <authorList>
            <person name="Miliotis G."/>
            <person name="Sengupta P."/>
            <person name="Hameed A."/>
            <person name="Chuvochina M."/>
            <person name="Mcdonagh F."/>
            <person name="Simpson A.C."/>
            <person name="Singh N.K."/>
            <person name="Rekha P.D."/>
            <person name="Raman K."/>
            <person name="Hugenholtz P."/>
            <person name="Venkateswaran K."/>
        </authorList>
    </citation>
    <scope>NUCLEOTIDE SEQUENCE [LARGE SCALE GENOMIC DNA]</scope>
    <source>
        <strain evidence="2 3">179-BFC-A-HS</strain>
    </source>
</reference>
<accession>A0ABU5CJR3</accession>
<evidence type="ECO:0000259" key="1">
    <source>
        <dbReference type="PROSITE" id="PS51071"/>
    </source>
</evidence>
<organism evidence="2 3">
    <name type="scientific">Tigheibacillus jepli</name>
    <dbReference type="NCBI Taxonomy" id="3035914"/>
    <lineage>
        <taxon>Bacteria</taxon>
        <taxon>Bacillati</taxon>
        <taxon>Bacillota</taxon>
        <taxon>Bacilli</taxon>
        <taxon>Bacillales</taxon>
        <taxon>Bacillaceae</taxon>
        <taxon>Tigheibacillus</taxon>
    </lineage>
</organism>